<dbReference type="InParanoid" id="A8JFZ9"/>
<accession>A8JFZ9</accession>
<evidence type="ECO:0000256" key="7">
    <source>
        <dbReference type="ARBA" id="ARBA00022982"/>
    </source>
</evidence>
<dbReference type="GeneID" id="5727672"/>
<keyword evidence="4" id="KW-0349">Heme</keyword>
<dbReference type="CDD" id="cd08761">
    <property type="entry name" value="Cyt_b561_CYB561D2_like"/>
    <property type="match status" value="1"/>
</dbReference>
<comment type="cofactor">
    <cofactor evidence="1">
        <name>heme b</name>
        <dbReference type="ChEBI" id="CHEBI:60344"/>
    </cofactor>
</comment>
<evidence type="ECO:0000259" key="11">
    <source>
        <dbReference type="Pfam" id="PF03188"/>
    </source>
</evidence>
<evidence type="ECO:0000256" key="2">
    <source>
        <dbReference type="ARBA" id="ARBA00004141"/>
    </source>
</evidence>
<dbReference type="GO" id="GO:0046872">
    <property type="term" value="F:metal ion binding"/>
    <property type="evidence" value="ECO:0007669"/>
    <property type="project" value="UniProtKB-KW"/>
</dbReference>
<evidence type="ECO:0000256" key="1">
    <source>
        <dbReference type="ARBA" id="ARBA00001970"/>
    </source>
</evidence>
<dbReference type="KEGG" id="cre:CHLRE_01g004700v5"/>
<keyword evidence="8" id="KW-1133">Transmembrane helix</keyword>
<dbReference type="EMBL" id="CM008962">
    <property type="protein sequence ID" value="PNW87856.1"/>
    <property type="molecule type" value="Genomic_DNA"/>
</dbReference>
<dbReference type="PANTHER" id="PTHR15422">
    <property type="entry name" value="OS05G0565100 PROTEIN"/>
    <property type="match status" value="1"/>
</dbReference>
<protein>
    <recommendedName>
        <fullName evidence="11">Cytochrome b561 domain-containing protein</fullName>
    </recommendedName>
</protein>
<dbReference type="PANTHER" id="PTHR15422:SF45">
    <property type="entry name" value="CYTOCHROME B561 DOMAIN-CONTAINING PROTEIN"/>
    <property type="match status" value="1"/>
</dbReference>
<dbReference type="RefSeq" id="XP_001702111.1">
    <property type="nucleotide sequence ID" value="XM_001702059.2"/>
</dbReference>
<keyword evidence="3" id="KW-0813">Transport</keyword>
<evidence type="ECO:0000256" key="5">
    <source>
        <dbReference type="ARBA" id="ARBA00022692"/>
    </source>
</evidence>
<organism evidence="12 13">
    <name type="scientific">Chlamydomonas reinhardtii</name>
    <name type="common">Chlamydomonas smithii</name>
    <dbReference type="NCBI Taxonomy" id="3055"/>
    <lineage>
        <taxon>Eukaryota</taxon>
        <taxon>Viridiplantae</taxon>
        <taxon>Chlorophyta</taxon>
        <taxon>core chlorophytes</taxon>
        <taxon>Chlorophyceae</taxon>
        <taxon>CS clade</taxon>
        <taxon>Chlamydomonadales</taxon>
        <taxon>Chlamydomonadaceae</taxon>
        <taxon>Chlamydomonas</taxon>
    </lineage>
</organism>
<dbReference type="OrthoDB" id="432881at2759"/>
<dbReference type="GO" id="GO:0140575">
    <property type="term" value="F:transmembrane monodehydroascorbate reductase activity"/>
    <property type="evidence" value="ECO:0007669"/>
    <property type="project" value="InterPro"/>
</dbReference>
<dbReference type="Proteomes" id="UP000006906">
    <property type="component" value="Chromosome 1"/>
</dbReference>
<dbReference type="PaxDb" id="3055-EDO97200"/>
<keyword evidence="9" id="KW-0408">Iron</keyword>
<keyword evidence="13" id="KW-1185">Reference proteome</keyword>
<dbReference type="Gramene" id="PNW87856">
    <property type="protein sequence ID" value="PNW87856"/>
    <property type="gene ID" value="CHLRE_01g004700v5"/>
</dbReference>
<sequence length="208" mass="22075">MALVPLLSLIYAGTVLHQVLVVSKLPLDGLYTWHPICTNLFIIFASLGIWSAQSIRGKAALSRSAKEPYVTRHGIFNWLALFSLVGAGATIYLNKERAGRPHLATYHGVAGASVAGFFVMNVFGGGAMNTVPSLYKYIKFHRLNGYILFLALLGAHGTAVWRGYAGFKTEPTGRYALVGLLGAMGLAVLSGVKLSLLPGGAAAKAKAN</sequence>
<dbReference type="InterPro" id="IPR045150">
    <property type="entry name" value="CYB561D1/2"/>
</dbReference>
<evidence type="ECO:0000256" key="3">
    <source>
        <dbReference type="ARBA" id="ARBA00022448"/>
    </source>
</evidence>
<evidence type="ECO:0000256" key="6">
    <source>
        <dbReference type="ARBA" id="ARBA00022723"/>
    </source>
</evidence>
<evidence type="ECO:0000256" key="8">
    <source>
        <dbReference type="ARBA" id="ARBA00022989"/>
    </source>
</evidence>
<dbReference type="Pfam" id="PF03188">
    <property type="entry name" value="Cytochrom_B561"/>
    <property type="match status" value="1"/>
</dbReference>
<keyword evidence="5" id="KW-0812">Transmembrane</keyword>
<feature type="domain" description="Cytochrome b561" evidence="11">
    <location>
        <begin position="33"/>
        <end position="150"/>
    </location>
</feature>
<keyword evidence="10" id="KW-0472">Membrane</keyword>
<evidence type="ECO:0000256" key="9">
    <source>
        <dbReference type="ARBA" id="ARBA00023004"/>
    </source>
</evidence>
<gene>
    <name evidence="12" type="ORF">CHLRE_01g004700v5</name>
</gene>
<dbReference type="GO" id="GO:0016020">
    <property type="term" value="C:membrane"/>
    <property type="evidence" value="ECO:0007669"/>
    <property type="project" value="UniProtKB-SubCell"/>
</dbReference>
<reference evidence="12 13" key="1">
    <citation type="journal article" date="2007" name="Science">
        <title>The Chlamydomonas genome reveals the evolution of key animal and plant functions.</title>
        <authorList>
            <person name="Merchant S.S."/>
            <person name="Prochnik S.E."/>
            <person name="Vallon O."/>
            <person name="Harris E.H."/>
            <person name="Karpowicz S.J."/>
            <person name="Witman G.B."/>
            <person name="Terry A."/>
            <person name="Salamov A."/>
            <person name="Fritz-Laylin L.K."/>
            <person name="Marechal-Drouard L."/>
            <person name="Marshall W.F."/>
            <person name="Qu L.H."/>
            <person name="Nelson D.R."/>
            <person name="Sanderfoot A.A."/>
            <person name="Spalding M.H."/>
            <person name="Kapitonov V.V."/>
            <person name="Ren Q."/>
            <person name="Ferris P."/>
            <person name="Lindquist E."/>
            <person name="Shapiro H."/>
            <person name="Lucas S.M."/>
            <person name="Grimwood J."/>
            <person name="Schmutz J."/>
            <person name="Cardol P."/>
            <person name="Cerutti H."/>
            <person name="Chanfreau G."/>
            <person name="Chen C.L."/>
            <person name="Cognat V."/>
            <person name="Croft M.T."/>
            <person name="Dent R."/>
            <person name="Dutcher S."/>
            <person name="Fernandez E."/>
            <person name="Fukuzawa H."/>
            <person name="Gonzalez-Ballester D."/>
            <person name="Gonzalez-Halphen D."/>
            <person name="Hallmann A."/>
            <person name="Hanikenne M."/>
            <person name="Hippler M."/>
            <person name="Inwood W."/>
            <person name="Jabbari K."/>
            <person name="Kalanon M."/>
            <person name="Kuras R."/>
            <person name="Lefebvre P.A."/>
            <person name="Lemaire S.D."/>
            <person name="Lobanov A.V."/>
            <person name="Lohr M."/>
            <person name="Manuell A."/>
            <person name="Meier I."/>
            <person name="Mets L."/>
            <person name="Mittag M."/>
            <person name="Mittelmeier T."/>
            <person name="Moroney J.V."/>
            <person name="Moseley J."/>
            <person name="Napoli C."/>
            <person name="Nedelcu A.M."/>
            <person name="Niyogi K."/>
            <person name="Novoselov S.V."/>
            <person name="Paulsen I.T."/>
            <person name="Pazour G."/>
            <person name="Purton S."/>
            <person name="Ral J.P."/>
            <person name="Riano-Pachon D.M."/>
            <person name="Riekhof W."/>
            <person name="Rymarquis L."/>
            <person name="Schroda M."/>
            <person name="Stern D."/>
            <person name="Umen J."/>
            <person name="Willows R."/>
            <person name="Wilson N."/>
            <person name="Zimmer S.L."/>
            <person name="Allmer J."/>
            <person name="Balk J."/>
            <person name="Bisova K."/>
            <person name="Chen C.J."/>
            <person name="Elias M."/>
            <person name="Gendler K."/>
            <person name="Hauser C."/>
            <person name="Lamb M.R."/>
            <person name="Ledford H."/>
            <person name="Long J.C."/>
            <person name="Minagawa J."/>
            <person name="Page M.D."/>
            <person name="Pan J."/>
            <person name="Pootakham W."/>
            <person name="Roje S."/>
            <person name="Rose A."/>
            <person name="Stahlberg E."/>
            <person name="Terauchi A.M."/>
            <person name="Yang P."/>
            <person name="Ball S."/>
            <person name="Bowler C."/>
            <person name="Dieckmann C.L."/>
            <person name="Gladyshev V.N."/>
            <person name="Green P."/>
            <person name="Jorgensen R."/>
            <person name="Mayfield S."/>
            <person name="Mueller-Roeber B."/>
            <person name="Rajamani S."/>
            <person name="Sayre R.T."/>
            <person name="Brokstein P."/>
            <person name="Dubchak I."/>
            <person name="Goodstein D."/>
            <person name="Hornick L."/>
            <person name="Huang Y.W."/>
            <person name="Jhaveri J."/>
            <person name="Luo Y."/>
            <person name="Martinez D."/>
            <person name="Ngau W.C."/>
            <person name="Otillar B."/>
            <person name="Poliakov A."/>
            <person name="Porter A."/>
            <person name="Szajkowski L."/>
            <person name="Werner G."/>
            <person name="Zhou K."/>
            <person name="Grigoriev I.V."/>
            <person name="Rokhsar D.S."/>
            <person name="Grossman A.R."/>
        </authorList>
    </citation>
    <scope>NUCLEOTIDE SEQUENCE [LARGE SCALE GENOMIC DNA]</scope>
    <source>
        <strain evidence="13">CC-503</strain>
    </source>
</reference>
<keyword evidence="7" id="KW-0249">Electron transport</keyword>
<evidence type="ECO:0000313" key="12">
    <source>
        <dbReference type="EMBL" id="PNW87856.1"/>
    </source>
</evidence>
<evidence type="ECO:0000313" key="13">
    <source>
        <dbReference type="Proteomes" id="UP000006906"/>
    </source>
</evidence>
<proteinExistence type="predicted"/>
<keyword evidence="6" id="KW-0479">Metal-binding</keyword>
<name>A8JFZ9_CHLRE</name>
<dbReference type="AlphaFoldDB" id="A8JFZ9"/>
<evidence type="ECO:0000256" key="10">
    <source>
        <dbReference type="ARBA" id="ARBA00023136"/>
    </source>
</evidence>
<comment type="subcellular location">
    <subcellularLocation>
        <location evidence="2">Membrane</location>
        <topology evidence="2">Multi-pass membrane protein</topology>
    </subcellularLocation>
</comment>
<evidence type="ECO:0000256" key="4">
    <source>
        <dbReference type="ARBA" id="ARBA00022617"/>
    </source>
</evidence>
<dbReference type="InterPro" id="IPR006593">
    <property type="entry name" value="Cyt_b561/ferric_Rdtase_TM"/>
</dbReference>
<dbReference type="HOGENOM" id="CLU_1322587_0_0_1"/>
<dbReference type="Gene3D" id="1.20.120.1770">
    <property type="match status" value="1"/>
</dbReference>